<dbReference type="InterPro" id="IPR013216">
    <property type="entry name" value="Methyltransf_11"/>
</dbReference>
<dbReference type="RefSeq" id="WP_093418773.1">
    <property type="nucleotide sequence ID" value="NZ_FOZX01000005.1"/>
</dbReference>
<dbReference type="SUPFAM" id="SSF53335">
    <property type="entry name" value="S-adenosyl-L-methionine-dependent methyltransferases"/>
    <property type="match status" value="1"/>
</dbReference>
<dbReference type="InterPro" id="IPR029063">
    <property type="entry name" value="SAM-dependent_MTases_sf"/>
</dbReference>
<dbReference type="Proteomes" id="UP000198852">
    <property type="component" value="Unassembled WGS sequence"/>
</dbReference>
<reference evidence="4" key="1">
    <citation type="submission" date="2016-10" db="EMBL/GenBank/DDBJ databases">
        <authorList>
            <person name="Varghese N."/>
            <person name="Submissions S."/>
        </authorList>
    </citation>
    <scope>NUCLEOTIDE SEQUENCE [LARGE SCALE GENOMIC DNA]</scope>
    <source>
        <strain evidence="4">DSM 44771</strain>
    </source>
</reference>
<keyword evidence="3" id="KW-0830">Ubiquinone</keyword>
<dbReference type="Pfam" id="PF08241">
    <property type="entry name" value="Methyltransf_11"/>
    <property type="match status" value="1"/>
</dbReference>
<dbReference type="PANTHER" id="PTHR43861:SF3">
    <property type="entry name" value="PUTATIVE (AFU_ORTHOLOGUE AFUA_2G14390)-RELATED"/>
    <property type="match status" value="1"/>
</dbReference>
<keyword evidence="1" id="KW-0808">Transferase</keyword>
<evidence type="ECO:0000256" key="1">
    <source>
        <dbReference type="ARBA" id="ARBA00022679"/>
    </source>
</evidence>
<dbReference type="GO" id="GO:0008757">
    <property type="term" value="F:S-adenosylmethionine-dependent methyltransferase activity"/>
    <property type="evidence" value="ECO:0007669"/>
    <property type="project" value="InterPro"/>
</dbReference>
<proteinExistence type="predicted"/>
<evidence type="ECO:0000313" key="4">
    <source>
        <dbReference type="Proteomes" id="UP000198852"/>
    </source>
</evidence>
<gene>
    <name evidence="3" type="ORF">SAMN05660874_03374</name>
</gene>
<organism evidence="3 4">
    <name type="scientific">Saccharopolyspora flava</name>
    <dbReference type="NCBI Taxonomy" id="95161"/>
    <lineage>
        <taxon>Bacteria</taxon>
        <taxon>Bacillati</taxon>
        <taxon>Actinomycetota</taxon>
        <taxon>Actinomycetes</taxon>
        <taxon>Pseudonocardiales</taxon>
        <taxon>Pseudonocardiaceae</taxon>
        <taxon>Saccharopolyspora</taxon>
    </lineage>
</organism>
<dbReference type="AlphaFoldDB" id="A0A1I6SSK7"/>
<keyword evidence="3" id="KW-0489">Methyltransferase</keyword>
<evidence type="ECO:0000259" key="2">
    <source>
        <dbReference type="Pfam" id="PF08241"/>
    </source>
</evidence>
<dbReference type="OrthoDB" id="3469983at2"/>
<dbReference type="GO" id="GO:0032259">
    <property type="term" value="P:methylation"/>
    <property type="evidence" value="ECO:0007669"/>
    <property type="project" value="UniProtKB-KW"/>
</dbReference>
<protein>
    <submittedName>
        <fullName evidence="3">Ubiquinone/menaquinone biosynthesis C-methylase UbiE</fullName>
    </submittedName>
</protein>
<name>A0A1I6SSK7_9PSEU</name>
<dbReference type="EMBL" id="FOZX01000005">
    <property type="protein sequence ID" value="SFS79868.1"/>
    <property type="molecule type" value="Genomic_DNA"/>
</dbReference>
<dbReference type="STRING" id="95161.SAMN05660874_03374"/>
<dbReference type="PANTHER" id="PTHR43861">
    <property type="entry name" value="TRANS-ACONITATE 2-METHYLTRANSFERASE-RELATED"/>
    <property type="match status" value="1"/>
</dbReference>
<dbReference type="Gene3D" id="3.40.50.150">
    <property type="entry name" value="Vaccinia Virus protein VP39"/>
    <property type="match status" value="1"/>
</dbReference>
<evidence type="ECO:0000313" key="3">
    <source>
        <dbReference type="EMBL" id="SFS79868.1"/>
    </source>
</evidence>
<accession>A0A1I6SSK7</accession>
<dbReference type="CDD" id="cd02440">
    <property type="entry name" value="AdoMet_MTases"/>
    <property type="match status" value="1"/>
</dbReference>
<keyword evidence="4" id="KW-1185">Reference proteome</keyword>
<feature type="domain" description="Methyltransferase type 11" evidence="2">
    <location>
        <begin position="46"/>
        <end position="138"/>
    </location>
</feature>
<sequence>MRTQRYFFDTSEEAEFGRLQRQAEVWDRLTFRRLEEIGVGEGWRCLEVGAGSGTVVRWLVDRVGATGRVVATDLVPKWVRAIEAPNLEVLEHDLVADPLEDSAHDLIHVRMVLFHLPEKQAVLRKLVDAVVPGGRLLVEDYDMRTLPHSTPPDETWRVVGEAPVKLAERIGLDPELGRRLPGMFAEAGLVDIDAEAVAFPRRMPDIPAWQTQFVELRDRLIDAGLVTAEQVDDVIARFDDPDCDLVVHGPTMHSVVGTKPGGSAGR</sequence>